<dbReference type="EMBL" id="HE601428">
    <property type="protein sequence ID" value="CAP38740.2"/>
    <property type="molecule type" value="Genomic_DNA"/>
</dbReference>
<dbReference type="SUPFAM" id="SSF53182">
    <property type="entry name" value="Pyrrolidone carboxyl peptidase (pyroglutamate aminopeptidase)"/>
    <property type="match status" value="3"/>
</dbReference>
<dbReference type="InParanoid" id="A8Y1H1"/>
<dbReference type="FunFam" id="3.40.630.20:FF:000007">
    <property type="entry name" value="Protein CBG22077"/>
    <property type="match status" value="2"/>
</dbReference>
<evidence type="ECO:0000256" key="4">
    <source>
        <dbReference type="ARBA" id="ARBA00022807"/>
    </source>
</evidence>
<dbReference type="GeneID" id="8580857"/>
<accession>A8Y1H1</accession>
<proteinExistence type="inferred from homology"/>
<dbReference type="eggNOG" id="KOG4755">
    <property type="taxonomic scope" value="Eukaryota"/>
</dbReference>
<dbReference type="AlphaFoldDB" id="A8Y1H1"/>
<evidence type="ECO:0000313" key="5">
    <source>
        <dbReference type="EMBL" id="CAP38740.2"/>
    </source>
</evidence>
<dbReference type="HOGENOM" id="CLU_464009_0_0_1"/>
<protein>
    <submittedName>
        <fullName evidence="5">Protein CBG22077</fullName>
    </submittedName>
</protein>
<sequence length="588" mass="67196">MMGPNNLGDVNDMLTLCERFPEDITGNVIIDWTKSVAIAGFKSPEDPQNSTSLILDELEKEGVENKELRFFKYEMCFKEIEEEIPKIRRSQHNDFVLHLAPHSMPNTILIETTAFLSGYSNPDRNGKVPKNFKAKMDSEISEWKTRVDCEEIVKALNENFELDGMKFGGLKIEKSDDPGRSIAGFTYYLSLCDDDWATLLVKVPPFEGECTKEAVTNGSSICRIFKKKQFFKFENCGNPRARMMGVDCLGDVSDMLTMCNRRMLLPDDIKTVVITACNDPYENSQENPSSEVLDELMSNPGEHIKILSHKIPTTFKAVNKKVPELRRIWPQQVLHLAPHSTPKIIYFEAKAFSDRYSNPDKNGSVPEGNAIKLKEDDDRKVMEPFVDFKSLMDELNEKFGLDGNKFGGLKIEKSENIGRSVEGYLYFLSLREGPMSTLFVRIPLFEDFLHKKRRKMMGTDCLGDPADMLTMCNKGTVTGQFILHLAAHSTPKIIYLEKMAFSNGYCNPLESTVDFKYLLDELDEKCEQLKIKKSENMERSIDNYLYSLTLRESSQKTLLIRIPPFDDEYTKEAITSVIREVMRALTRD</sequence>
<evidence type="ECO:0000313" key="6">
    <source>
        <dbReference type="Proteomes" id="UP000008549"/>
    </source>
</evidence>
<dbReference type="PANTHER" id="PTHR23402:SF12">
    <property type="entry name" value="ABC TRANSPORTER-RELATED"/>
    <property type="match status" value="1"/>
</dbReference>
<reference evidence="5 6" key="2">
    <citation type="journal article" date="2011" name="PLoS Genet.">
        <title>Caenorhabditis briggsae recombinant inbred line genotypes reveal inter-strain incompatibility and the evolution of recombination.</title>
        <authorList>
            <person name="Ross J.A."/>
            <person name="Koboldt D.C."/>
            <person name="Staisch J.E."/>
            <person name="Chamberlin H.M."/>
            <person name="Gupta B.P."/>
            <person name="Miller R.D."/>
            <person name="Baird S.E."/>
            <person name="Haag E.S."/>
        </authorList>
    </citation>
    <scope>NUCLEOTIDE SEQUENCE [LARGE SCALE GENOMIC DNA]</scope>
    <source>
        <strain evidence="5 6">AF16</strain>
    </source>
</reference>
<dbReference type="InterPro" id="IPR016125">
    <property type="entry name" value="Peptidase_C15-like"/>
</dbReference>
<gene>
    <name evidence="5 7" type="ORF">CBG22077</name>
    <name evidence="5" type="ORF">CBG_22077</name>
</gene>
<dbReference type="FunCoup" id="A8Y1H1">
    <property type="interactions" value="13"/>
</dbReference>
<keyword evidence="4" id="KW-0788">Thiol protease</keyword>
<keyword evidence="3" id="KW-0378">Hydrolase</keyword>
<dbReference type="Pfam" id="PF06162">
    <property type="entry name" value="PgaPase_1"/>
    <property type="match status" value="2"/>
</dbReference>
<evidence type="ECO:0000256" key="1">
    <source>
        <dbReference type="ARBA" id="ARBA00006641"/>
    </source>
</evidence>
<dbReference type="GO" id="GO:0008234">
    <property type="term" value="F:cysteine-type peptidase activity"/>
    <property type="evidence" value="ECO:0007669"/>
    <property type="project" value="UniProtKB-KW"/>
</dbReference>
<dbReference type="PANTHER" id="PTHR23402">
    <property type="entry name" value="PROTEASE FAMILY C15 PYROGLUTAMYL-PEPTIDASE I-RELATED"/>
    <property type="match status" value="1"/>
</dbReference>
<dbReference type="OMA" id="INCENVV"/>
<dbReference type="WormBase" id="CBG22077">
    <property type="protein sequence ID" value="CBP41857"/>
    <property type="gene ID" value="WBGene00040710"/>
</dbReference>
<dbReference type="Gene3D" id="3.40.630.20">
    <property type="entry name" value="Peptidase C15, pyroglutamyl peptidase I-like"/>
    <property type="match status" value="2"/>
</dbReference>
<organism evidence="5 6">
    <name type="scientific">Caenorhabditis briggsae</name>
    <dbReference type="NCBI Taxonomy" id="6238"/>
    <lineage>
        <taxon>Eukaryota</taxon>
        <taxon>Metazoa</taxon>
        <taxon>Ecdysozoa</taxon>
        <taxon>Nematoda</taxon>
        <taxon>Chromadorea</taxon>
        <taxon>Rhabditida</taxon>
        <taxon>Rhabditina</taxon>
        <taxon>Rhabditomorpha</taxon>
        <taxon>Rhabditoidea</taxon>
        <taxon>Rhabditidae</taxon>
        <taxon>Peloderinae</taxon>
        <taxon>Caenorhabditis</taxon>
    </lineage>
</organism>
<dbReference type="CTD" id="8580857"/>
<dbReference type="InterPro" id="IPR036440">
    <property type="entry name" value="Peptidase_C15-like_sf"/>
</dbReference>
<evidence type="ECO:0000313" key="7">
    <source>
        <dbReference type="WormBase" id="CBG22077"/>
    </source>
</evidence>
<dbReference type="RefSeq" id="XP_045097472.1">
    <property type="nucleotide sequence ID" value="XM_045241550.1"/>
</dbReference>
<keyword evidence="2" id="KW-0645">Protease</keyword>
<dbReference type="KEGG" id="cbr:CBG_22077"/>
<dbReference type="GO" id="GO:0006508">
    <property type="term" value="P:proteolysis"/>
    <property type="evidence" value="ECO:0007669"/>
    <property type="project" value="UniProtKB-KW"/>
</dbReference>
<evidence type="ECO:0000256" key="2">
    <source>
        <dbReference type="ARBA" id="ARBA00022670"/>
    </source>
</evidence>
<evidence type="ECO:0000256" key="3">
    <source>
        <dbReference type="ARBA" id="ARBA00022801"/>
    </source>
</evidence>
<reference evidence="5 6" key="1">
    <citation type="journal article" date="2003" name="PLoS Biol.">
        <title>The genome sequence of Caenorhabditis briggsae: a platform for comparative genomics.</title>
        <authorList>
            <person name="Stein L.D."/>
            <person name="Bao Z."/>
            <person name="Blasiar D."/>
            <person name="Blumenthal T."/>
            <person name="Brent M.R."/>
            <person name="Chen N."/>
            <person name="Chinwalla A."/>
            <person name="Clarke L."/>
            <person name="Clee C."/>
            <person name="Coghlan A."/>
            <person name="Coulson A."/>
            <person name="D'Eustachio P."/>
            <person name="Fitch D.H."/>
            <person name="Fulton L.A."/>
            <person name="Fulton R.E."/>
            <person name="Griffiths-Jones S."/>
            <person name="Harris T.W."/>
            <person name="Hillier L.W."/>
            <person name="Kamath R."/>
            <person name="Kuwabara P.E."/>
            <person name="Mardis E.R."/>
            <person name="Marra M.A."/>
            <person name="Miner T.L."/>
            <person name="Minx P."/>
            <person name="Mullikin J.C."/>
            <person name="Plumb R.W."/>
            <person name="Rogers J."/>
            <person name="Schein J.E."/>
            <person name="Sohrmann M."/>
            <person name="Spieth J."/>
            <person name="Stajich J.E."/>
            <person name="Wei C."/>
            <person name="Willey D."/>
            <person name="Wilson R.K."/>
            <person name="Durbin R."/>
            <person name="Waterston R.H."/>
        </authorList>
    </citation>
    <scope>NUCLEOTIDE SEQUENCE [LARGE SCALE GENOMIC DNA]</scope>
    <source>
        <strain evidence="5 6">AF16</strain>
    </source>
</reference>
<comment type="similarity">
    <text evidence="1">Belongs to the peptidase C15 family.</text>
</comment>
<dbReference type="Proteomes" id="UP000008549">
    <property type="component" value="Unassembled WGS sequence"/>
</dbReference>
<dbReference type="InterPro" id="IPR010381">
    <property type="entry name" value="PgaPase_1"/>
</dbReference>
<name>A8Y1H1_CAEBR</name>
<keyword evidence="6" id="KW-1185">Reference proteome</keyword>